<dbReference type="InterPro" id="IPR002059">
    <property type="entry name" value="CSP_DNA-bd"/>
</dbReference>
<organism evidence="3">
    <name type="scientific">viral metagenome</name>
    <dbReference type="NCBI Taxonomy" id="1070528"/>
    <lineage>
        <taxon>unclassified sequences</taxon>
        <taxon>metagenomes</taxon>
        <taxon>organismal metagenomes</taxon>
    </lineage>
</organism>
<feature type="compositionally biased region" description="Gly residues" evidence="1">
    <location>
        <begin position="160"/>
        <end position="175"/>
    </location>
</feature>
<protein>
    <recommendedName>
        <fullName evidence="2">CSD domain-containing protein</fullName>
    </recommendedName>
</protein>
<dbReference type="SUPFAM" id="SSF50249">
    <property type="entry name" value="Nucleic acid-binding proteins"/>
    <property type="match status" value="1"/>
</dbReference>
<name>A0A6C0EV50_9ZZZZ</name>
<dbReference type="PANTHER" id="PTHR11544">
    <property type="entry name" value="COLD SHOCK DOMAIN CONTAINING PROTEINS"/>
    <property type="match status" value="1"/>
</dbReference>
<dbReference type="InterPro" id="IPR011129">
    <property type="entry name" value="CSD"/>
</dbReference>
<evidence type="ECO:0000259" key="2">
    <source>
        <dbReference type="PROSITE" id="PS51857"/>
    </source>
</evidence>
<evidence type="ECO:0000313" key="3">
    <source>
        <dbReference type="EMBL" id="QHT33054.1"/>
    </source>
</evidence>
<sequence length="262" mass="27800">MSSESSSVTSAPVRLTGRVKWFNNKTGFGFISVVGGNDLYKDASEIFVHHSAVTVSQEQYRYLVEGEYVEFTVVNTETGTHKFQAGDVRGVKGGKLFCETRREHRNAQDSVDAGTGTGTGAGTASGSRQSHHYQNTQSRQDSEGMRGGGHAARGGRVLRGRGGSGGGGGGNGTRGGYDNNEGGEWMLVRRGRPGGERAPYRPRQVRSDHETTSTSTSIPTHTHTPTPTPASAPVASDDTSSTPRATTATASKKPRQTKPPTF</sequence>
<dbReference type="GO" id="GO:0003676">
    <property type="term" value="F:nucleic acid binding"/>
    <property type="evidence" value="ECO:0007669"/>
    <property type="project" value="InterPro"/>
</dbReference>
<proteinExistence type="predicted"/>
<feature type="compositionally biased region" description="Basic and acidic residues" evidence="1">
    <location>
        <begin position="193"/>
        <end position="211"/>
    </location>
</feature>
<dbReference type="Gene3D" id="2.40.50.140">
    <property type="entry name" value="Nucleic acid-binding proteins"/>
    <property type="match status" value="1"/>
</dbReference>
<dbReference type="SMART" id="SM00357">
    <property type="entry name" value="CSP"/>
    <property type="match status" value="1"/>
</dbReference>
<dbReference type="EMBL" id="MN738957">
    <property type="protein sequence ID" value="QHT33054.1"/>
    <property type="molecule type" value="Genomic_DNA"/>
</dbReference>
<feature type="domain" description="CSD" evidence="2">
    <location>
        <begin position="14"/>
        <end position="90"/>
    </location>
</feature>
<reference evidence="3" key="1">
    <citation type="journal article" date="2020" name="Nature">
        <title>Giant virus diversity and host interactions through global metagenomics.</title>
        <authorList>
            <person name="Schulz F."/>
            <person name="Roux S."/>
            <person name="Paez-Espino D."/>
            <person name="Jungbluth S."/>
            <person name="Walsh D.A."/>
            <person name="Denef V.J."/>
            <person name="McMahon K.D."/>
            <person name="Konstantinidis K.T."/>
            <person name="Eloe-Fadrosh E.A."/>
            <person name="Kyrpides N.C."/>
            <person name="Woyke T."/>
        </authorList>
    </citation>
    <scope>NUCLEOTIDE SEQUENCE</scope>
    <source>
        <strain evidence="3">GVMAG-M-3300009161-34</strain>
    </source>
</reference>
<dbReference type="Pfam" id="PF00313">
    <property type="entry name" value="CSD"/>
    <property type="match status" value="1"/>
</dbReference>
<dbReference type="InterPro" id="IPR050181">
    <property type="entry name" value="Cold_shock_domain"/>
</dbReference>
<feature type="compositionally biased region" description="Low complexity" evidence="1">
    <location>
        <begin position="212"/>
        <end position="251"/>
    </location>
</feature>
<feature type="region of interest" description="Disordered" evidence="1">
    <location>
        <begin position="102"/>
        <end position="262"/>
    </location>
</feature>
<dbReference type="InterPro" id="IPR012340">
    <property type="entry name" value="NA-bd_OB-fold"/>
</dbReference>
<dbReference type="CDD" id="cd04458">
    <property type="entry name" value="CSP_CDS"/>
    <property type="match status" value="1"/>
</dbReference>
<evidence type="ECO:0000256" key="1">
    <source>
        <dbReference type="SAM" id="MobiDB-lite"/>
    </source>
</evidence>
<accession>A0A6C0EV50</accession>
<dbReference type="PROSITE" id="PS51857">
    <property type="entry name" value="CSD_2"/>
    <property type="match status" value="1"/>
</dbReference>
<dbReference type="AlphaFoldDB" id="A0A6C0EV50"/>